<dbReference type="RefSeq" id="WP_200228520.1">
    <property type="nucleotide sequence ID" value="NZ_CP060811.1"/>
</dbReference>
<dbReference type="InterPro" id="IPR004164">
    <property type="entry name" value="CoA_transf_AS"/>
</dbReference>
<dbReference type="SUPFAM" id="SSF100950">
    <property type="entry name" value="NagB/RpiA/CoA transferase-like"/>
    <property type="match status" value="1"/>
</dbReference>
<evidence type="ECO:0000313" key="3">
    <source>
        <dbReference type="EMBL" id="QQN86809.1"/>
    </source>
</evidence>
<dbReference type="Proteomes" id="UP000596079">
    <property type="component" value="Chromosome"/>
</dbReference>
<protein>
    <submittedName>
        <fullName evidence="3">3-oxoacid CoA-transferase subunit B</fullName>
    </submittedName>
</protein>
<dbReference type="SMART" id="SM00882">
    <property type="entry name" value="CoA_trans"/>
    <property type="match status" value="1"/>
</dbReference>
<dbReference type="InterPro" id="IPR012791">
    <property type="entry name" value="3-oxoacid_CoA-transf_B"/>
</dbReference>
<dbReference type="Gene3D" id="3.40.1080.10">
    <property type="entry name" value="Glutaconate Coenzyme A-transferase"/>
    <property type="match status" value="1"/>
</dbReference>
<proteinExistence type="inferred from homology"/>
<name>A0A7T7WFS6_9GAMM</name>
<keyword evidence="2 3" id="KW-0808">Transferase</keyword>
<dbReference type="InterPro" id="IPR037171">
    <property type="entry name" value="NagB/RpiA_transferase-like"/>
</dbReference>
<sequence length="224" mass="24235">MTIQKRTREQIVEKVAQDIPTGSYVNLGIGLPTRVAGYLKPEQDIVLHSENGVLGFTALTDPEQADDDLINAGKELVSMLDGGSFMNSADSFDIMRGGHLDFCIMGAFQVAVNGDLANWHTGALDAVPAVGGAMDLAVGARCVYVCMEHVTKNGEPRIVEELTYPITGKNCVDRIYTDLCIIELKDNQAWVLEMVDGLSFEELQQQTGCKLLDGRAAAQLKASV</sequence>
<gene>
    <name evidence="3" type="ORF">IAQ69_07880</name>
</gene>
<dbReference type="Pfam" id="PF01144">
    <property type="entry name" value="CoA_trans"/>
    <property type="match status" value="1"/>
</dbReference>
<dbReference type="InterPro" id="IPR004165">
    <property type="entry name" value="CoA_trans_fam_I"/>
</dbReference>
<dbReference type="NCBIfam" id="TIGR02428">
    <property type="entry name" value="pcaJ_scoB_fam"/>
    <property type="match status" value="1"/>
</dbReference>
<dbReference type="GO" id="GO:0008410">
    <property type="term" value="F:CoA-transferase activity"/>
    <property type="evidence" value="ECO:0007669"/>
    <property type="project" value="InterPro"/>
</dbReference>
<dbReference type="AlphaFoldDB" id="A0A7T7WFS6"/>
<dbReference type="PANTHER" id="PTHR13707">
    <property type="entry name" value="KETOACID-COENZYME A TRANSFERASE"/>
    <property type="match status" value="1"/>
</dbReference>
<evidence type="ECO:0000256" key="1">
    <source>
        <dbReference type="ARBA" id="ARBA00007047"/>
    </source>
</evidence>
<organism evidence="3 4">
    <name type="scientific">Acinetobacter variabilis</name>
    <dbReference type="NCBI Taxonomy" id="70346"/>
    <lineage>
        <taxon>Bacteria</taxon>
        <taxon>Pseudomonadati</taxon>
        <taxon>Pseudomonadota</taxon>
        <taxon>Gammaproteobacteria</taxon>
        <taxon>Moraxellales</taxon>
        <taxon>Moraxellaceae</taxon>
        <taxon>Acinetobacter</taxon>
    </lineage>
</organism>
<dbReference type="PANTHER" id="PTHR13707:SF60">
    <property type="entry name" value="ACETATE COA-TRANSFERASE SUBUNIT ALPHA"/>
    <property type="match status" value="1"/>
</dbReference>
<accession>A0A7T7WFS6</accession>
<evidence type="ECO:0000256" key="2">
    <source>
        <dbReference type="ARBA" id="ARBA00022679"/>
    </source>
</evidence>
<reference evidence="3 4" key="1">
    <citation type="submission" date="2020-08" db="EMBL/GenBank/DDBJ databases">
        <title>Emergence of ISAba1-mediated novel tet(X) in Acinetobacter variabilis from a chicken farm.</title>
        <authorList>
            <person name="Peng K."/>
            <person name="Li R."/>
        </authorList>
    </citation>
    <scope>NUCLEOTIDE SEQUENCE [LARGE SCALE GENOMIC DNA]</scope>
    <source>
        <strain evidence="3 4">XM9F202-2</strain>
    </source>
</reference>
<dbReference type="PROSITE" id="PS01274">
    <property type="entry name" value="COA_TRANSF_2"/>
    <property type="match status" value="1"/>
</dbReference>
<dbReference type="EMBL" id="CP060811">
    <property type="protein sequence ID" value="QQN86809.1"/>
    <property type="molecule type" value="Genomic_DNA"/>
</dbReference>
<evidence type="ECO:0000313" key="4">
    <source>
        <dbReference type="Proteomes" id="UP000596079"/>
    </source>
</evidence>
<comment type="similarity">
    <text evidence="1">Belongs to the 3-oxoacid CoA-transferase subunit B family.</text>
</comment>